<dbReference type="Proteomes" id="UP000824469">
    <property type="component" value="Unassembled WGS sequence"/>
</dbReference>
<dbReference type="AlphaFoldDB" id="A0AA38L729"/>
<evidence type="ECO:0000313" key="2">
    <source>
        <dbReference type="Proteomes" id="UP000824469"/>
    </source>
</evidence>
<comment type="caution">
    <text evidence="1">The sequence shown here is derived from an EMBL/GenBank/DDBJ whole genome shotgun (WGS) entry which is preliminary data.</text>
</comment>
<accession>A0AA38L729</accession>
<reference evidence="1 2" key="1">
    <citation type="journal article" date="2021" name="Nat. Plants">
        <title>The Taxus genome provides insights into paclitaxel biosynthesis.</title>
        <authorList>
            <person name="Xiong X."/>
            <person name="Gou J."/>
            <person name="Liao Q."/>
            <person name="Li Y."/>
            <person name="Zhou Q."/>
            <person name="Bi G."/>
            <person name="Li C."/>
            <person name="Du R."/>
            <person name="Wang X."/>
            <person name="Sun T."/>
            <person name="Guo L."/>
            <person name="Liang H."/>
            <person name="Lu P."/>
            <person name="Wu Y."/>
            <person name="Zhang Z."/>
            <person name="Ro D.K."/>
            <person name="Shang Y."/>
            <person name="Huang S."/>
            <person name="Yan J."/>
        </authorList>
    </citation>
    <scope>NUCLEOTIDE SEQUENCE [LARGE SCALE GENOMIC DNA]</scope>
    <source>
        <strain evidence="1">Ta-2019</strain>
    </source>
</reference>
<evidence type="ECO:0000313" key="1">
    <source>
        <dbReference type="EMBL" id="KAH9310175.1"/>
    </source>
</evidence>
<gene>
    <name evidence="1" type="ORF">KI387_038086</name>
</gene>
<feature type="non-terminal residue" evidence="1">
    <location>
        <position position="1"/>
    </location>
</feature>
<proteinExistence type="predicted"/>
<sequence length="59" mass="6719">DIIPALIDTRDLIDDELRITKDVNMTSAKINGILKTQDKSFIFSHIIGALKIQFVCDWD</sequence>
<dbReference type="EMBL" id="JAHRHJ020000007">
    <property type="protein sequence ID" value="KAH9310175.1"/>
    <property type="molecule type" value="Genomic_DNA"/>
</dbReference>
<organism evidence="1 2">
    <name type="scientific">Taxus chinensis</name>
    <name type="common">Chinese yew</name>
    <name type="synonym">Taxus wallichiana var. chinensis</name>
    <dbReference type="NCBI Taxonomy" id="29808"/>
    <lineage>
        <taxon>Eukaryota</taxon>
        <taxon>Viridiplantae</taxon>
        <taxon>Streptophyta</taxon>
        <taxon>Embryophyta</taxon>
        <taxon>Tracheophyta</taxon>
        <taxon>Spermatophyta</taxon>
        <taxon>Pinopsida</taxon>
        <taxon>Pinidae</taxon>
        <taxon>Conifers II</taxon>
        <taxon>Cupressales</taxon>
        <taxon>Taxaceae</taxon>
        <taxon>Taxus</taxon>
    </lineage>
</organism>
<name>A0AA38L729_TAXCH</name>
<keyword evidence="2" id="KW-1185">Reference proteome</keyword>
<protein>
    <submittedName>
        <fullName evidence="1">Uncharacterized protein</fullName>
    </submittedName>
</protein>
<feature type="non-terminal residue" evidence="1">
    <location>
        <position position="59"/>
    </location>
</feature>